<accession>A0A1J5TYZ5</accession>
<dbReference type="OrthoDB" id="9816043at2"/>
<dbReference type="GO" id="GO:0003677">
    <property type="term" value="F:DNA binding"/>
    <property type="evidence" value="ECO:0007669"/>
    <property type="project" value="InterPro"/>
</dbReference>
<dbReference type="Proteomes" id="UP000182798">
    <property type="component" value="Unassembled WGS sequence"/>
</dbReference>
<gene>
    <name evidence="4" type="ORF">BGC33_06520</name>
</gene>
<evidence type="ECO:0000313" key="4">
    <source>
        <dbReference type="EMBL" id="OIR25428.1"/>
    </source>
</evidence>
<sequence length="149" mass="16771">MLDNNSYAVVSYGWNEVDRFIDAWRNAGFRIIGHFVFYEKYASNSGMNKKHMAYRHECAYLLAKGCPQPYEVLPGVMGWNYVGNKFHPTPKPVGLLLKLIKAFCLIGGTALKSFVGSGFTAMACVKSQIFDYLGYELDGNYFNIAIKKA</sequence>
<dbReference type="EMBL" id="MIQH01000330">
    <property type="protein sequence ID" value="OIR25428.1"/>
    <property type="molecule type" value="Genomic_DNA"/>
</dbReference>
<dbReference type="InterPro" id="IPR029063">
    <property type="entry name" value="SAM-dependent_MTases_sf"/>
</dbReference>
<reference evidence="5" key="1">
    <citation type="submission" date="2016-09" db="EMBL/GenBank/DDBJ databases">
        <title>Genome Sequence of Bathymodiolus thermophilus sulfur-oxidizing gill endosymbiont.</title>
        <authorList>
            <person name="Ponnudurai R."/>
            <person name="Kleiner M."/>
            <person name="Sayavedra L."/>
            <person name="Thuermer A."/>
            <person name="Felbeck H."/>
            <person name="Schlueter R."/>
            <person name="Schweder T."/>
            <person name="Markert S."/>
        </authorList>
    </citation>
    <scope>NUCLEOTIDE SEQUENCE [LARGE SCALE GENOMIC DNA]</scope>
    <source>
        <strain evidence="5">BAT/CrabSpa'14</strain>
    </source>
</reference>
<dbReference type="GO" id="GO:0008170">
    <property type="term" value="F:N-methyltransferase activity"/>
    <property type="evidence" value="ECO:0007669"/>
    <property type="project" value="InterPro"/>
</dbReference>
<organism evidence="4 5">
    <name type="scientific">Bathymodiolus thermophilus thioautotrophic gill symbiont</name>
    <dbReference type="NCBI Taxonomy" id="2360"/>
    <lineage>
        <taxon>Bacteria</taxon>
        <taxon>Pseudomonadati</taxon>
        <taxon>Pseudomonadota</taxon>
        <taxon>Gammaproteobacteria</taxon>
        <taxon>sulfur-oxidizing symbionts</taxon>
    </lineage>
</organism>
<dbReference type="PRINTS" id="PR00508">
    <property type="entry name" value="S21N4MTFRASE"/>
</dbReference>
<dbReference type="Pfam" id="PF01555">
    <property type="entry name" value="N6_N4_Mtase"/>
    <property type="match status" value="1"/>
</dbReference>
<comment type="caution">
    <text evidence="4">The sequence shown here is derived from an EMBL/GenBank/DDBJ whole genome shotgun (WGS) entry which is preliminary data.</text>
</comment>
<evidence type="ECO:0000256" key="1">
    <source>
        <dbReference type="ARBA" id="ARBA00022603"/>
    </source>
</evidence>
<dbReference type="Gene3D" id="3.40.50.150">
    <property type="entry name" value="Vaccinia Virus protein VP39"/>
    <property type="match status" value="1"/>
</dbReference>
<evidence type="ECO:0000256" key="2">
    <source>
        <dbReference type="ARBA" id="ARBA00022679"/>
    </source>
</evidence>
<evidence type="ECO:0000313" key="5">
    <source>
        <dbReference type="Proteomes" id="UP000182798"/>
    </source>
</evidence>
<dbReference type="InterPro" id="IPR002941">
    <property type="entry name" value="DNA_methylase_N4/N6"/>
</dbReference>
<dbReference type="InterPro" id="IPR001091">
    <property type="entry name" value="RM_Methyltransferase"/>
</dbReference>
<dbReference type="GO" id="GO:0032259">
    <property type="term" value="P:methylation"/>
    <property type="evidence" value="ECO:0007669"/>
    <property type="project" value="UniProtKB-KW"/>
</dbReference>
<proteinExistence type="predicted"/>
<feature type="domain" description="DNA methylase N-4/N-6" evidence="3">
    <location>
        <begin position="2"/>
        <end position="146"/>
    </location>
</feature>
<keyword evidence="2" id="KW-0808">Transferase</keyword>
<name>A0A1J5TYZ5_9GAMM</name>
<protein>
    <recommendedName>
        <fullName evidence="3">DNA methylase N-4/N-6 domain-containing protein</fullName>
    </recommendedName>
</protein>
<dbReference type="RefSeq" id="WP_071563515.1">
    <property type="nucleotide sequence ID" value="NZ_MIQH01000330.1"/>
</dbReference>
<keyword evidence="1" id="KW-0489">Methyltransferase</keyword>
<dbReference type="AlphaFoldDB" id="A0A1J5TYZ5"/>
<evidence type="ECO:0000259" key="3">
    <source>
        <dbReference type="Pfam" id="PF01555"/>
    </source>
</evidence>
<dbReference type="SUPFAM" id="SSF53335">
    <property type="entry name" value="S-adenosyl-L-methionine-dependent methyltransferases"/>
    <property type="match status" value="1"/>
</dbReference>